<feature type="compositionally biased region" description="Basic and acidic residues" evidence="1">
    <location>
        <begin position="149"/>
        <end position="161"/>
    </location>
</feature>
<feature type="region of interest" description="Disordered" evidence="1">
    <location>
        <begin position="149"/>
        <end position="169"/>
    </location>
</feature>
<dbReference type="VEuPathDB" id="PlasmoDB:AK88_04174"/>
<dbReference type="RefSeq" id="XP_012337207.1">
    <property type="nucleotide sequence ID" value="XM_012481784.1"/>
</dbReference>
<organism evidence="3 4">
    <name type="scientific">Plasmodium fragile</name>
    <dbReference type="NCBI Taxonomy" id="5857"/>
    <lineage>
        <taxon>Eukaryota</taxon>
        <taxon>Sar</taxon>
        <taxon>Alveolata</taxon>
        <taxon>Apicomplexa</taxon>
        <taxon>Aconoidasida</taxon>
        <taxon>Haemosporida</taxon>
        <taxon>Plasmodiidae</taxon>
        <taxon>Plasmodium</taxon>
        <taxon>Plasmodium (Plasmodium)</taxon>
    </lineage>
</organism>
<dbReference type="OMA" id="EENYGNC"/>
<dbReference type="AlphaFoldDB" id="A0A0D9QGX1"/>
<sequence>MVDMMWAKCSESSDNERRKKGQVHLCISGGVGSRCGSKFSVSAPYLLTQDCAGHNRACSSPVCNSPAWTSPEWRPTPRSSRNLSEVVLRQLEKYIDSSNIKLLEKKKPVKTPPISCTPETEDKIESLRKEHEKSISEEGTDIVEIEISDNKEKVEEKDKSDTQSQVQHENVLEKELTQEEFDTMVGILRGYIEVRDMYALWNYVKKSGREEYLKLKEELWKDCENMSLTYNIPEELTMKEWKKAYQDLKDKFRTKVKDDYADLKVFIDEGCNLRWEYIAFIIQKYESWEDFVDTAKESWKKSLSEIFEKYVEDAQEKKIEKTPKTGTKVHCDNKYNEENKIMVSEILS</sequence>
<protein>
    <recommendedName>
        <fullName evidence="2">Plasmodium RESA N-terminal domain-containing protein</fullName>
    </recommendedName>
</protein>
<dbReference type="NCBIfam" id="TIGR01639">
    <property type="entry name" value="P_fal_TIGR01639"/>
    <property type="match status" value="1"/>
</dbReference>
<evidence type="ECO:0000256" key="1">
    <source>
        <dbReference type="SAM" id="MobiDB-lite"/>
    </source>
</evidence>
<reference evidence="3 4" key="1">
    <citation type="submission" date="2014-03" db="EMBL/GenBank/DDBJ databases">
        <title>The Genome Sequence of Plasmodium fragile nilgiri.</title>
        <authorList>
            <consortium name="The Broad Institute Genomics Platform"/>
            <consortium name="The Broad Institute Genome Sequencing Center for Infectious Disease"/>
            <person name="Neafsey D."/>
            <person name="Duraisingh M."/>
            <person name="Young S.K."/>
            <person name="Zeng Q."/>
            <person name="Gargeya S."/>
            <person name="Abouelleil A."/>
            <person name="Alvarado L."/>
            <person name="Chapman S.B."/>
            <person name="Gainer-Dewar J."/>
            <person name="Goldberg J."/>
            <person name="Griggs A."/>
            <person name="Gujja S."/>
            <person name="Hansen M."/>
            <person name="Howarth C."/>
            <person name="Imamovic A."/>
            <person name="Larimer J."/>
            <person name="Pearson M."/>
            <person name="Poon T.W."/>
            <person name="Priest M."/>
            <person name="Roberts A."/>
            <person name="Saif S."/>
            <person name="Shea T."/>
            <person name="Sykes S."/>
            <person name="Wortman J."/>
            <person name="Nusbaum C."/>
            <person name="Birren B."/>
        </authorList>
    </citation>
    <scope>NUCLEOTIDE SEQUENCE [LARGE SCALE GENOMIC DNA]</scope>
    <source>
        <strain evidence="4">nilgiri</strain>
    </source>
</reference>
<dbReference type="Gene3D" id="6.10.280.180">
    <property type="entry name" value="Plasmodium RESA, N-terminal helical domain"/>
    <property type="match status" value="1"/>
</dbReference>
<dbReference type="Proteomes" id="UP000054561">
    <property type="component" value="Unassembled WGS sequence"/>
</dbReference>
<name>A0A0D9QGX1_PLAFR</name>
<evidence type="ECO:0000313" key="3">
    <source>
        <dbReference type="EMBL" id="KJP86203.1"/>
    </source>
</evidence>
<dbReference type="InterPro" id="IPR019111">
    <property type="entry name" value="PRESA_N"/>
</dbReference>
<dbReference type="InterPro" id="IPR044885">
    <property type="entry name" value="PRESA_N_sf"/>
</dbReference>
<dbReference type="InterPro" id="IPR006526">
    <property type="entry name" value="Export_prot_PHISTa/b/c"/>
</dbReference>
<evidence type="ECO:0000259" key="2">
    <source>
        <dbReference type="Pfam" id="PF09687"/>
    </source>
</evidence>
<proteinExistence type="predicted"/>
<feature type="domain" description="Plasmodium RESA N-terminal" evidence="2">
    <location>
        <begin position="175"/>
        <end position="299"/>
    </location>
</feature>
<dbReference type="PANTHER" id="PTHR36193:SF23">
    <property type="entry name" value="PHISTB DOMAIN-CONTAINING RESA-LIKE PROTEIN 1"/>
    <property type="match status" value="1"/>
</dbReference>
<dbReference type="EMBL" id="KQ001699">
    <property type="protein sequence ID" value="KJP86203.1"/>
    <property type="molecule type" value="Genomic_DNA"/>
</dbReference>
<evidence type="ECO:0000313" key="4">
    <source>
        <dbReference type="Proteomes" id="UP000054561"/>
    </source>
</evidence>
<dbReference type="OrthoDB" id="386117at2759"/>
<keyword evidence="4" id="KW-1185">Reference proteome</keyword>
<dbReference type="Pfam" id="PF09687">
    <property type="entry name" value="PRESAN"/>
    <property type="match status" value="1"/>
</dbReference>
<gene>
    <name evidence="3" type="ORF">AK88_04174</name>
</gene>
<dbReference type="PANTHER" id="PTHR36193">
    <property type="entry name" value="PHISTB DOMAIN-CONTAINING RESA-LIKE PROTEIN 1"/>
    <property type="match status" value="1"/>
</dbReference>
<dbReference type="GeneID" id="24269488"/>
<accession>A0A0D9QGX1</accession>